<dbReference type="EMBL" id="BMMF01000016">
    <property type="protein sequence ID" value="GGK52795.1"/>
    <property type="molecule type" value="Genomic_DNA"/>
</dbReference>
<dbReference type="PRINTS" id="PR00455">
    <property type="entry name" value="HTHTETR"/>
</dbReference>
<sequence length="202" mass="21705">MQSPSAGSGRSLREIKTDAVAASIAATALVLFEEKGFDRVTVDEIASASGISRRSFFRYFATKEDVVVSGHAAFGEKIIERVKARPADEDVWVSLRRGYDVLVENVDRNPEGAARTMRVINGTASLRAHTLEKHSAWAVGLAPEIARRLGDADGRRLEADALVHASFACLDVALAHFDPGGDASLGTTLDAAFGALRPERTR</sequence>
<organism evidence="6 7">
    <name type="scientific">Salinarimonas ramus</name>
    <dbReference type="NCBI Taxonomy" id="690164"/>
    <lineage>
        <taxon>Bacteria</taxon>
        <taxon>Pseudomonadati</taxon>
        <taxon>Pseudomonadota</taxon>
        <taxon>Alphaproteobacteria</taxon>
        <taxon>Hyphomicrobiales</taxon>
        <taxon>Salinarimonadaceae</taxon>
        <taxon>Salinarimonas</taxon>
    </lineage>
</organism>
<dbReference type="Pfam" id="PF00440">
    <property type="entry name" value="TetR_N"/>
    <property type="match status" value="1"/>
</dbReference>
<keyword evidence="7" id="KW-1185">Reference proteome</keyword>
<gene>
    <name evidence="6" type="ORF">GCM10011322_44610</name>
</gene>
<dbReference type="PANTHER" id="PTHR30055">
    <property type="entry name" value="HTH-TYPE TRANSCRIPTIONAL REGULATOR RUTR"/>
    <property type="match status" value="1"/>
</dbReference>
<name>A0A917V9N7_9HYPH</name>
<keyword evidence="2 4" id="KW-0238">DNA-binding</keyword>
<dbReference type="InterPro" id="IPR041347">
    <property type="entry name" value="MftR_C"/>
</dbReference>
<evidence type="ECO:0000313" key="6">
    <source>
        <dbReference type="EMBL" id="GGK52795.1"/>
    </source>
</evidence>
<evidence type="ECO:0000256" key="4">
    <source>
        <dbReference type="PROSITE-ProRule" id="PRU00335"/>
    </source>
</evidence>
<feature type="DNA-binding region" description="H-T-H motif" evidence="4">
    <location>
        <begin position="41"/>
        <end position="60"/>
    </location>
</feature>
<evidence type="ECO:0000256" key="1">
    <source>
        <dbReference type="ARBA" id="ARBA00023015"/>
    </source>
</evidence>
<dbReference type="RefSeq" id="WP_188915482.1">
    <property type="nucleotide sequence ID" value="NZ_BMMF01000016.1"/>
</dbReference>
<comment type="caution">
    <text evidence="6">The sequence shown here is derived from an EMBL/GenBank/DDBJ whole genome shotgun (WGS) entry which is preliminary data.</text>
</comment>
<proteinExistence type="predicted"/>
<dbReference type="PROSITE" id="PS50977">
    <property type="entry name" value="HTH_TETR_2"/>
    <property type="match status" value="1"/>
</dbReference>
<dbReference type="Proteomes" id="UP000600449">
    <property type="component" value="Unassembled WGS sequence"/>
</dbReference>
<dbReference type="SUPFAM" id="SSF46689">
    <property type="entry name" value="Homeodomain-like"/>
    <property type="match status" value="1"/>
</dbReference>
<feature type="domain" description="HTH tetR-type" evidence="5">
    <location>
        <begin position="18"/>
        <end position="78"/>
    </location>
</feature>
<keyword evidence="3" id="KW-0804">Transcription</keyword>
<reference evidence="6 7" key="1">
    <citation type="journal article" date="2014" name="Int. J. Syst. Evol. Microbiol.">
        <title>Complete genome sequence of Corynebacterium casei LMG S-19264T (=DSM 44701T), isolated from a smear-ripened cheese.</title>
        <authorList>
            <consortium name="US DOE Joint Genome Institute (JGI-PGF)"/>
            <person name="Walter F."/>
            <person name="Albersmeier A."/>
            <person name="Kalinowski J."/>
            <person name="Ruckert C."/>
        </authorList>
    </citation>
    <scope>NUCLEOTIDE SEQUENCE [LARGE SCALE GENOMIC DNA]</scope>
    <source>
        <strain evidence="6 7">CGMCC 1.9161</strain>
    </source>
</reference>
<dbReference type="PROSITE" id="PS01081">
    <property type="entry name" value="HTH_TETR_1"/>
    <property type="match status" value="1"/>
</dbReference>
<dbReference type="GO" id="GO:0003700">
    <property type="term" value="F:DNA-binding transcription factor activity"/>
    <property type="evidence" value="ECO:0007669"/>
    <property type="project" value="TreeGrafter"/>
</dbReference>
<dbReference type="Pfam" id="PF17754">
    <property type="entry name" value="TetR_C_14"/>
    <property type="match status" value="1"/>
</dbReference>
<evidence type="ECO:0000259" key="5">
    <source>
        <dbReference type="PROSITE" id="PS50977"/>
    </source>
</evidence>
<evidence type="ECO:0000256" key="2">
    <source>
        <dbReference type="ARBA" id="ARBA00023125"/>
    </source>
</evidence>
<dbReference type="Gene3D" id="1.10.10.60">
    <property type="entry name" value="Homeodomain-like"/>
    <property type="match status" value="1"/>
</dbReference>
<evidence type="ECO:0000256" key="3">
    <source>
        <dbReference type="ARBA" id="ARBA00023163"/>
    </source>
</evidence>
<dbReference type="Gene3D" id="1.10.357.10">
    <property type="entry name" value="Tetracycline Repressor, domain 2"/>
    <property type="match status" value="1"/>
</dbReference>
<dbReference type="InterPro" id="IPR050109">
    <property type="entry name" value="HTH-type_TetR-like_transc_reg"/>
</dbReference>
<dbReference type="AlphaFoldDB" id="A0A917V9N7"/>
<dbReference type="PANTHER" id="PTHR30055:SF238">
    <property type="entry name" value="MYCOFACTOCIN BIOSYNTHESIS TRANSCRIPTIONAL REGULATOR MFTR-RELATED"/>
    <property type="match status" value="1"/>
</dbReference>
<keyword evidence="1" id="KW-0805">Transcription regulation</keyword>
<dbReference type="GO" id="GO:0000976">
    <property type="term" value="F:transcription cis-regulatory region binding"/>
    <property type="evidence" value="ECO:0007669"/>
    <property type="project" value="TreeGrafter"/>
</dbReference>
<accession>A0A917V9N7</accession>
<evidence type="ECO:0000313" key="7">
    <source>
        <dbReference type="Proteomes" id="UP000600449"/>
    </source>
</evidence>
<protein>
    <submittedName>
        <fullName evidence="6">TetR family transcriptional regulator</fullName>
    </submittedName>
</protein>
<dbReference type="InterPro" id="IPR023772">
    <property type="entry name" value="DNA-bd_HTH_TetR-type_CS"/>
</dbReference>
<dbReference type="InterPro" id="IPR009057">
    <property type="entry name" value="Homeodomain-like_sf"/>
</dbReference>
<dbReference type="InterPro" id="IPR001647">
    <property type="entry name" value="HTH_TetR"/>
</dbReference>